<keyword evidence="10" id="KW-1208">Phospholipid metabolism</keyword>
<evidence type="ECO:0000256" key="11">
    <source>
        <dbReference type="NCBIfam" id="TIGR00560"/>
    </source>
</evidence>
<accession>A0A086ZL73</accession>
<keyword evidence="16" id="KW-1185">Reference proteome</keyword>
<dbReference type="InterPro" id="IPR000462">
    <property type="entry name" value="CDP-OH_P_trans"/>
</dbReference>
<feature type="region of interest" description="Disordered" evidence="13">
    <location>
        <begin position="217"/>
        <end position="241"/>
    </location>
</feature>
<keyword evidence="9" id="KW-0594">Phospholipid biosynthesis</keyword>
<dbReference type="PROSITE" id="PS00379">
    <property type="entry name" value="CDP_ALCOHOL_P_TRANSF"/>
    <property type="match status" value="1"/>
</dbReference>
<evidence type="ECO:0000256" key="4">
    <source>
        <dbReference type="ARBA" id="ARBA00022679"/>
    </source>
</evidence>
<evidence type="ECO:0000256" key="5">
    <source>
        <dbReference type="ARBA" id="ARBA00022692"/>
    </source>
</evidence>
<evidence type="ECO:0000256" key="7">
    <source>
        <dbReference type="ARBA" id="ARBA00023098"/>
    </source>
</evidence>
<dbReference type="InterPro" id="IPR050324">
    <property type="entry name" value="CDP-alcohol_PTase-I"/>
</dbReference>
<dbReference type="Gene3D" id="1.20.120.1760">
    <property type="match status" value="1"/>
</dbReference>
<dbReference type="eggNOG" id="COG0558">
    <property type="taxonomic scope" value="Bacteria"/>
</dbReference>
<dbReference type="Pfam" id="PF01066">
    <property type="entry name" value="CDP-OH_P_transf"/>
    <property type="match status" value="1"/>
</dbReference>
<sequence>MDTTESAKPSLLDGWNAPPNLVTYSRIVLVVIFLGLYIAAGPWGAQNYAMRWAAAILFIVAASTDKLDGWMARTFNQVTELGKLMDPIADKLLTCATLVVAAAFGELGPTVLGWVVVALFLLREVGITVMRFFVIDTGGKVIAAAWPGKLKTLFQCIGLAMLLLPFWQFAGGSGDNPMWLTVYLFLTYLMIYVALVLCLYSGGVYLVNTFGHGKGGKSGANDAAGKAESGKAASGASTKSK</sequence>
<keyword evidence="4 12" id="KW-0808">Transferase</keyword>
<evidence type="ECO:0000256" key="14">
    <source>
        <dbReference type="SAM" id="Phobius"/>
    </source>
</evidence>
<feature type="transmembrane region" description="Helical" evidence="14">
    <location>
        <begin position="111"/>
        <end position="133"/>
    </location>
</feature>
<keyword evidence="6 14" id="KW-1133">Transmembrane helix</keyword>
<dbReference type="NCBIfam" id="TIGR00560">
    <property type="entry name" value="pgsA"/>
    <property type="match status" value="1"/>
</dbReference>
<evidence type="ECO:0000313" key="16">
    <source>
        <dbReference type="Proteomes" id="UP000029108"/>
    </source>
</evidence>
<evidence type="ECO:0000256" key="13">
    <source>
        <dbReference type="SAM" id="MobiDB-lite"/>
    </source>
</evidence>
<feature type="compositionally biased region" description="Low complexity" evidence="13">
    <location>
        <begin position="223"/>
        <end position="241"/>
    </location>
</feature>
<feature type="transmembrane region" description="Helical" evidence="14">
    <location>
        <begin position="153"/>
        <end position="170"/>
    </location>
</feature>
<dbReference type="Proteomes" id="UP000029108">
    <property type="component" value="Unassembled WGS sequence"/>
</dbReference>
<dbReference type="PANTHER" id="PTHR14269:SF62">
    <property type="entry name" value="CDP-DIACYLGLYCEROL--GLYCEROL-3-PHOSPHATE 3-PHOSPHATIDYLTRANSFERASE 1, CHLOROPLASTIC"/>
    <property type="match status" value="1"/>
</dbReference>
<dbReference type="InterPro" id="IPR004570">
    <property type="entry name" value="Phosphatidylglycerol_P_synth"/>
</dbReference>
<feature type="transmembrane region" description="Helical" evidence="14">
    <location>
        <begin position="21"/>
        <end position="43"/>
    </location>
</feature>
<protein>
    <recommendedName>
        <fullName evidence="11">CDP-diacylglycerol--glycerol-3-phosphate 3-phosphatidyltransferase</fullName>
        <ecNumber evidence="11">2.7.8.5</ecNumber>
    </recommendedName>
</protein>
<feature type="transmembrane region" description="Helical" evidence="14">
    <location>
        <begin position="182"/>
        <end position="207"/>
    </location>
</feature>
<name>A0A086ZL73_9BIFI</name>
<dbReference type="AlphaFoldDB" id="A0A086ZL73"/>
<dbReference type="STRING" id="1437608.GCA_000771645_00070"/>
<gene>
    <name evidence="15" type="ORF">BBIA_2201</name>
</gene>
<organism evidence="15 16">
    <name type="scientific">Bifidobacterium biavatii DSM 23969</name>
    <dbReference type="NCBI Taxonomy" id="1437608"/>
    <lineage>
        <taxon>Bacteria</taxon>
        <taxon>Bacillati</taxon>
        <taxon>Actinomycetota</taxon>
        <taxon>Actinomycetes</taxon>
        <taxon>Bifidobacteriales</taxon>
        <taxon>Bifidobacteriaceae</taxon>
        <taxon>Bifidobacterium</taxon>
    </lineage>
</organism>
<keyword evidence="5 14" id="KW-0812">Transmembrane</keyword>
<dbReference type="GO" id="GO:0008444">
    <property type="term" value="F:CDP-diacylglycerol-glycerol-3-phosphate 3-phosphatidyltransferase activity"/>
    <property type="evidence" value="ECO:0007669"/>
    <property type="project" value="UniProtKB-UniRule"/>
</dbReference>
<dbReference type="PANTHER" id="PTHR14269">
    <property type="entry name" value="CDP-DIACYLGLYCEROL--GLYCEROL-3-PHOSPHATE 3-PHOSPHATIDYLTRANSFERASE-RELATED"/>
    <property type="match status" value="1"/>
</dbReference>
<evidence type="ECO:0000256" key="6">
    <source>
        <dbReference type="ARBA" id="ARBA00022989"/>
    </source>
</evidence>
<evidence type="ECO:0000256" key="1">
    <source>
        <dbReference type="ARBA" id="ARBA00004141"/>
    </source>
</evidence>
<keyword evidence="3" id="KW-0444">Lipid biosynthesis</keyword>
<dbReference type="InterPro" id="IPR043130">
    <property type="entry name" value="CDP-OH_PTrfase_TM_dom"/>
</dbReference>
<dbReference type="GO" id="GO:0046474">
    <property type="term" value="P:glycerophospholipid biosynthetic process"/>
    <property type="evidence" value="ECO:0007669"/>
    <property type="project" value="TreeGrafter"/>
</dbReference>
<keyword evidence="7" id="KW-0443">Lipid metabolism</keyword>
<dbReference type="InterPro" id="IPR048254">
    <property type="entry name" value="CDP_ALCOHOL_P_TRANSF_CS"/>
</dbReference>
<dbReference type="EC" id="2.7.8.5" evidence="11"/>
<evidence type="ECO:0000256" key="8">
    <source>
        <dbReference type="ARBA" id="ARBA00023136"/>
    </source>
</evidence>
<comment type="subcellular location">
    <subcellularLocation>
        <location evidence="1">Membrane</location>
        <topology evidence="1">Multi-pass membrane protein</topology>
    </subcellularLocation>
</comment>
<dbReference type="EMBL" id="JGYN01000036">
    <property type="protein sequence ID" value="KFI47273.1"/>
    <property type="molecule type" value="Genomic_DNA"/>
</dbReference>
<evidence type="ECO:0000313" key="15">
    <source>
        <dbReference type="EMBL" id="KFI47273.1"/>
    </source>
</evidence>
<evidence type="ECO:0000256" key="3">
    <source>
        <dbReference type="ARBA" id="ARBA00022516"/>
    </source>
</evidence>
<reference evidence="15 16" key="1">
    <citation type="submission" date="2014-03" db="EMBL/GenBank/DDBJ databases">
        <title>Genomics of Bifidobacteria.</title>
        <authorList>
            <person name="Ventura M."/>
            <person name="Milani C."/>
            <person name="Lugli G.A."/>
        </authorList>
    </citation>
    <scope>NUCLEOTIDE SEQUENCE [LARGE SCALE GENOMIC DNA]</scope>
    <source>
        <strain evidence="15 16">DSM 23969</strain>
    </source>
</reference>
<proteinExistence type="inferred from homology"/>
<evidence type="ECO:0000256" key="9">
    <source>
        <dbReference type="ARBA" id="ARBA00023209"/>
    </source>
</evidence>
<evidence type="ECO:0000256" key="10">
    <source>
        <dbReference type="ARBA" id="ARBA00023264"/>
    </source>
</evidence>
<evidence type="ECO:0000256" key="12">
    <source>
        <dbReference type="RuleBase" id="RU003750"/>
    </source>
</evidence>
<dbReference type="RefSeq" id="WP_051924032.1">
    <property type="nucleotide sequence ID" value="NZ_JDUU01000001.1"/>
</dbReference>
<keyword evidence="8 14" id="KW-0472">Membrane</keyword>
<comment type="caution">
    <text evidence="15">The sequence shown here is derived from an EMBL/GenBank/DDBJ whole genome shotgun (WGS) entry which is preliminary data.</text>
</comment>
<dbReference type="GO" id="GO:0016020">
    <property type="term" value="C:membrane"/>
    <property type="evidence" value="ECO:0007669"/>
    <property type="project" value="UniProtKB-SubCell"/>
</dbReference>
<comment type="similarity">
    <text evidence="2 12">Belongs to the CDP-alcohol phosphatidyltransferase class-I family.</text>
</comment>
<dbReference type="UniPathway" id="UPA00085"/>
<evidence type="ECO:0000256" key="2">
    <source>
        <dbReference type="ARBA" id="ARBA00010441"/>
    </source>
</evidence>